<sequence>MFDLETEVHSWSDHLRAHGNLSDADIHELENHLRDEIEDLIVAGLTPDEAFLISVKRLGNVDAISHEFAKVNTESLWKHLLVDPIDSLAKQLNRRDITLVVIFALLAGTLFKIPELFGFGLLDQDGEIKIFFIKNLSFFILPFIAAFFLIKRKSELKTWATILGIFILAAVIINVYPSFDPHHTEVLTIVHLPLFLWLVVGATYIGREWQGSKGRMNFIRFTGEAFIYGVLVMAGVMVLFLFTLVIFEAIQIDVQKFLAEYLLIYGGCAAAMITVYLVEAKKSVVENFAPILAKIFSPLFLIIMVAFLIVMIITGNSPFMERNFLIGFDFMLALVLGLVLYVISARDIRQPANLFDYLNLALIMAALVIDGVALSAILFRLSAFGITPNKLAALGENLALLGNLAGLAWLYIGYFKKKFDFTKIIKWQTDYLYVYFIWTAIVAFIFPIVFRFN</sequence>
<feature type="transmembrane region" description="Helical" evidence="1">
    <location>
        <begin position="226"/>
        <end position="250"/>
    </location>
</feature>
<evidence type="ECO:0000313" key="3">
    <source>
        <dbReference type="Proteomes" id="UP000183954"/>
    </source>
</evidence>
<dbReference type="AlphaFoldDB" id="A0A1M6DWC0"/>
<feature type="transmembrane region" description="Helical" evidence="1">
    <location>
        <begin position="291"/>
        <end position="313"/>
    </location>
</feature>
<feature type="transmembrane region" description="Helical" evidence="1">
    <location>
        <begin position="262"/>
        <end position="279"/>
    </location>
</feature>
<feature type="transmembrane region" description="Helical" evidence="1">
    <location>
        <begin position="188"/>
        <end position="205"/>
    </location>
</feature>
<dbReference type="Proteomes" id="UP000183954">
    <property type="component" value="Unassembled WGS sequence"/>
</dbReference>
<keyword evidence="1" id="KW-0812">Transmembrane</keyword>
<reference evidence="3" key="1">
    <citation type="submission" date="2016-11" db="EMBL/GenBank/DDBJ databases">
        <authorList>
            <person name="Varghese N."/>
            <person name="Submissions S."/>
        </authorList>
    </citation>
    <scope>NUCLEOTIDE SEQUENCE [LARGE SCALE GENOMIC DNA]</scope>
    <source>
        <strain evidence="3">DSM 15449</strain>
    </source>
</reference>
<proteinExistence type="predicted"/>
<feature type="transmembrane region" description="Helical" evidence="1">
    <location>
        <begin position="325"/>
        <end position="345"/>
    </location>
</feature>
<feature type="transmembrane region" description="Helical" evidence="1">
    <location>
        <begin position="156"/>
        <end position="176"/>
    </location>
</feature>
<feature type="transmembrane region" description="Helical" evidence="1">
    <location>
        <begin position="391"/>
        <end position="412"/>
    </location>
</feature>
<accession>A0A1M6DWC0</accession>
<dbReference type="OrthoDB" id="637094at2"/>
<keyword evidence="1" id="KW-0472">Membrane</keyword>
<feature type="transmembrane region" description="Helical" evidence="1">
    <location>
        <begin position="128"/>
        <end position="149"/>
    </location>
</feature>
<dbReference type="InterPro" id="IPR047928">
    <property type="entry name" value="Perm_prefix_1"/>
</dbReference>
<feature type="transmembrane region" description="Helical" evidence="1">
    <location>
        <begin position="432"/>
        <end position="450"/>
    </location>
</feature>
<dbReference type="EMBL" id="FQXJ01000025">
    <property type="protein sequence ID" value="SHI77429.1"/>
    <property type="molecule type" value="Genomic_DNA"/>
</dbReference>
<dbReference type="NCBIfam" id="NF038403">
    <property type="entry name" value="perm_prefix_1"/>
    <property type="match status" value="1"/>
</dbReference>
<organism evidence="2 3">
    <name type="scientific">Desulfosporosinus lacus DSM 15449</name>
    <dbReference type="NCBI Taxonomy" id="1121420"/>
    <lineage>
        <taxon>Bacteria</taxon>
        <taxon>Bacillati</taxon>
        <taxon>Bacillota</taxon>
        <taxon>Clostridia</taxon>
        <taxon>Eubacteriales</taxon>
        <taxon>Desulfitobacteriaceae</taxon>
        <taxon>Desulfosporosinus</taxon>
    </lineage>
</organism>
<evidence type="ECO:0000256" key="1">
    <source>
        <dbReference type="SAM" id="Phobius"/>
    </source>
</evidence>
<feature type="transmembrane region" description="Helical" evidence="1">
    <location>
        <begin position="97"/>
        <end position="122"/>
    </location>
</feature>
<name>A0A1M6DWC0_9FIRM</name>
<protein>
    <recommendedName>
        <fullName evidence="4">DUF4153 domain-containing protein</fullName>
    </recommendedName>
</protein>
<keyword evidence="1" id="KW-1133">Transmembrane helix</keyword>
<keyword evidence="3" id="KW-1185">Reference proteome</keyword>
<feature type="transmembrane region" description="Helical" evidence="1">
    <location>
        <begin position="357"/>
        <end position="379"/>
    </location>
</feature>
<evidence type="ECO:0000313" key="2">
    <source>
        <dbReference type="EMBL" id="SHI77429.1"/>
    </source>
</evidence>
<evidence type="ECO:0008006" key="4">
    <source>
        <dbReference type="Google" id="ProtNLM"/>
    </source>
</evidence>
<gene>
    <name evidence="2" type="ORF">SAMN02746098_04605</name>
</gene>
<dbReference type="RefSeq" id="WP_073032521.1">
    <property type="nucleotide sequence ID" value="NZ_FQXJ01000025.1"/>
</dbReference>